<dbReference type="Proteomes" id="UP001151760">
    <property type="component" value="Unassembled WGS sequence"/>
</dbReference>
<evidence type="ECO:0000313" key="2">
    <source>
        <dbReference type="Proteomes" id="UP001151760"/>
    </source>
</evidence>
<sequence length="127" mass="13513">MGESVKRHEENSNLIKEIQASIDAAIRNQGASVKTLEIQINEQDAAIRNPRDNVKSISSIVEANASSIRVDVVFDGAFGGVGDEEVVVGEGVVVMSSSLDILTNSCLGGIMNEVKENVIDEGIEKSL</sequence>
<accession>A0ABQ4XMF6</accession>
<keyword evidence="2" id="KW-1185">Reference proteome</keyword>
<organism evidence="1 2">
    <name type="scientific">Tanacetum coccineum</name>
    <dbReference type="NCBI Taxonomy" id="301880"/>
    <lineage>
        <taxon>Eukaryota</taxon>
        <taxon>Viridiplantae</taxon>
        <taxon>Streptophyta</taxon>
        <taxon>Embryophyta</taxon>
        <taxon>Tracheophyta</taxon>
        <taxon>Spermatophyta</taxon>
        <taxon>Magnoliopsida</taxon>
        <taxon>eudicotyledons</taxon>
        <taxon>Gunneridae</taxon>
        <taxon>Pentapetalae</taxon>
        <taxon>asterids</taxon>
        <taxon>campanulids</taxon>
        <taxon>Asterales</taxon>
        <taxon>Asteraceae</taxon>
        <taxon>Asteroideae</taxon>
        <taxon>Anthemideae</taxon>
        <taxon>Anthemidinae</taxon>
        <taxon>Tanacetum</taxon>
    </lineage>
</organism>
<gene>
    <name evidence="1" type="ORF">Tco_0681123</name>
</gene>
<protein>
    <submittedName>
        <fullName evidence="1">Uncharacterized protein</fullName>
    </submittedName>
</protein>
<proteinExistence type="predicted"/>
<name>A0ABQ4XMF6_9ASTR</name>
<reference evidence="1" key="2">
    <citation type="submission" date="2022-01" db="EMBL/GenBank/DDBJ databases">
        <authorList>
            <person name="Yamashiro T."/>
            <person name="Shiraishi A."/>
            <person name="Satake H."/>
            <person name="Nakayama K."/>
        </authorList>
    </citation>
    <scope>NUCLEOTIDE SEQUENCE</scope>
</reference>
<reference evidence="1" key="1">
    <citation type="journal article" date="2022" name="Int. J. Mol. Sci.">
        <title>Draft Genome of Tanacetum Coccineum: Genomic Comparison of Closely Related Tanacetum-Family Plants.</title>
        <authorList>
            <person name="Yamashiro T."/>
            <person name="Shiraishi A."/>
            <person name="Nakayama K."/>
            <person name="Satake H."/>
        </authorList>
    </citation>
    <scope>NUCLEOTIDE SEQUENCE</scope>
</reference>
<dbReference type="EMBL" id="BQNB010009656">
    <property type="protein sequence ID" value="GJS66559.1"/>
    <property type="molecule type" value="Genomic_DNA"/>
</dbReference>
<evidence type="ECO:0000313" key="1">
    <source>
        <dbReference type="EMBL" id="GJS66559.1"/>
    </source>
</evidence>
<comment type="caution">
    <text evidence="1">The sequence shown here is derived from an EMBL/GenBank/DDBJ whole genome shotgun (WGS) entry which is preliminary data.</text>
</comment>